<protein>
    <recommendedName>
        <fullName evidence="4">Macroglobulin domain-containing protein</fullName>
    </recommendedName>
</protein>
<keyword evidence="3" id="KW-1185">Reference proteome</keyword>
<feature type="chain" id="PRO_5039162978" description="Macroglobulin domain-containing protein" evidence="1">
    <location>
        <begin position="22"/>
        <end position="800"/>
    </location>
</feature>
<evidence type="ECO:0000313" key="2">
    <source>
        <dbReference type="EMBL" id="WAC11696.1"/>
    </source>
</evidence>
<evidence type="ECO:0000313" key="3">
    <source>
        <dbReference type="Proteomes" id="UP001164653"/>
    </source>
</evidence>
<dbReference type="Gene3D" id="2.60.40.1930">
    <property type="match status" value="1"/>
</dbReference>
<feature type="signal peptide" evidence="1">
    <location>
        <begin position="1"/>
        <end position="21"/>
    </location>
</feature>
<reference evidence="2" key="1">
    <citation type="submission" date="2022-11" db="EMBL/GenBank/DDBJ databases">
        <title>Dyadobacter pollutisoli sp. nov., isolated from plastic dumped soil.</title>
        <authorList>
            <person name="Kim J.M."/>
            <person name="Kim K.R."/>
            <person name="Lee J.K."/>
            <person name="Hao L."/>
            <person name="Jeon C.O."/>
        </authorList>
    </citation>
    <scope>NUCLEOTIDE SEQUENCE</scope>
    <source>
        <strain evidence="2">U1</strain>
    </source>
</reference>
<evidence type="ECO:0008006" key="4">
    <source>
        <dbReference type="Google" id="ProtNLM"/>
    </source>
</evidence>
<proteinExistence type="predicted"/>
<keyword evidence="1" id="KW-0732">Signal</keyword>
<dbReference type="Proteomes" id="UP001164653">
    <property type="component" value="Chromosome"/>
</dbReference>
<organism evidence="2 3">
    <name type="scientific">Dyadobacter pollutisoli</name>
    <dbReference type="NCBI Taxonomy" id="2910158"/>
    <lineage>
        <taxon>Bacteria</taxon>
        <taxon>Pseudomonadati</taxon>
        <taxon>Bacteroidota</taxon>
        <taxon>Cytophagia</taxon>
        <taxon>Cytophagales</taxon>
        <taxon>Spirosomataceae</taxon>
        <taxon>Dyadobacter</taxon>
    </lineage>
</organism>
<dbReference type="AlphaFoldDB" id="A0A9E8NBW1"/>
<dbReference type="EMBL" id="CP112998">
    <property type="protein sequence ID" value="WAC11696.1"/>
    <property type="molecule type" value="Genomic_DNA"/>
</dbReference>
<gene>
    <name evidence="2" type="ORF">ON006_28680</name>
</gene>
<sequence>MKLRTFIYLTLAMAMPLSVFAQEDAMVTSIQQRFNLYTERAVQEKMYVHLDRPFYLVGETIWFKAYILSGSTHQFLDLSKIAYLEVLDLENNAVIQTKFSLIDGKGNGSLLIPSTTISGKYKVRCYTNWMKNFSADHYFETTVSVVNPFVRFDPDRTAKDEVKYDVQFFPEGGHLVKGLESKVGFRAVSSKGKGIDFNGAILNQQNDTIQKFTPEMNGIGQFSFTPQEGASYKAVITDKSGKRFEYPVPNVEEQGFVMQVKDSTANLVKVMVTTKLTTEEPVLVYMLTHTRQANSKIEKKFLIKNRAVFLLDKSSLGEGISHITIFNQKQKPVCERLYFKRPQQRLEVEAKLAKTFITREKVSLDLTAAVAAAASDMANLSVAIYLNDSIKSQPQQDINSYLWLSADLKGDIETPEYYFNNVTKETDQRLDNLMLTHGWRRLKWDTVLAGQVPAFEYLPEYDGHFITGKVLNKNDGSPAKGMDAYLAALDVPARLYVTQSDQYGKIMFEVRNFIGPKELTLQTDLSRDSIYRFEVASPFSKEFSGTGIPPFYFDKTLENQLLTRTINMQTGNVFLPRVFTEKKAVLTDSLAFFGIPDEKYFLDDFTRFPTMEEVLREYVKGVLVRKRQKEFHFRMIDKLLPNTFYTTDPLIMMDGIPIFDTDKIMEFDPLKVKKIELMSARYFLGSMTFTGIVSFSTYRSDLAGFELDPKVMVMPYEGVQAQREFYAPKYDNGNANSRIPDFRNLLHWSPNVVTDKSGKAKVEFYTSDQTGEYQVVIQGITPAGVSGSKTLNFEVGKRNF</sequence>
<name>A0A9E8NBW1_9BACT</name>
<accession>A0A9E8NBW1</accession>
<dbReference type="KEGG" id="dpf:ON006_28680"/>
<dbReference type="RefSeq" id="WP_244821613.1">
    <property type="nucleotide sequence ID" value="NZ_CP112998.1"/>
</dbReference>
<evidence type="ECO:0000256" key="1">
    <source>
        <dbReference type="SAM" id="SignalP"/>
    </source>
</evidence>